<dbReference type="EMBL" id="QFQP01000245">
    <property type="protein sequence ID" value="PZR01905.1"/>
    <property type="molecule type" value="Genomic_DNA"/>
</dbReference>
<evidence type="ECO:0000313" key="1">
    <source>
        <dbReference type="EMBL" id="PZR01905.1"/>
    </source>
</evidence>
<protein>
    <submittedName>
        <fullName evidence="1">PRTRC system protein B</fullName>
    </submittedName>
</protein>
<dbReference type="Pfam" id="PF14460">
    <property type="entry name" value="Prok-E2_D"/>
    <property type="match status" value="1"/>
</dbReference>
<accession>A0A2W5SQK9</accession>
<proteinExistence type="predicted"/>
<feature type="non-terminal residue" evidence="1">
    <location>
        <position position="243"/>
    </location>
</feature>
<name>A0A2W5SQK9_9BACT</name>
<dbReference type="InterPro" id="IPR022280">
    <property type="entry name" value="PRTRC_protein-B"/>
</dbReference>
<reference evidence="1 2" key="1">
    <citation type="submission" date="2017-08" db="EMBL/GenBank/DDBJ databases">
        <title>Infants hospitalized years apart are colonized by the same room-sourced microbial strains.</title>
        <authorList>
            <person name="Brooks B."/>
            <person name="Olm M.R."/>
            <person name="Firek B.A."/>
            <person name="Baker R."/>
            <person name="Thomas B.C."/>
            <person name="Morowitz M.J."/>
            <person name="Banfield J.F."/>
        </authorList>
    </citation>
    <scope>NUCLEOTIDE SEQUENCE [LARGE SCALE GENOMIC DNA]</scope>
    <source>
        <strain evidence="1">S2_003_000_R2_14</strain>
    </source>
</reference>
<dbReference type="InterPro" id="IPR032787">
    <property type="entry name" value="Prok-E2_D"/>
</dbReference>
<sequence>MTDHPTHFEPTAGGLALTKAILLYSGDSRDITNAAGTTRKVAPAFASIHPVTLDDDGSPVIEAGAPLSRAHLREWITALGRNAAPEILPANVLIAHPDMLAWWTPAQVRTAWFALSTPPEGLRVLHERATVKIPYPAQLLIATHGGLDIFTLPTSERPTAETRVLHSPILNVYVNGSLCWGNIPRPRTLGVASIPDFERALFESWSTHPNIGQELTVTGKGGLVQLWDDLATRGATRFPVHRL</sequence>
<dbReference type="NCBIfam" id="TIGR03737">
    <property type="entry name" value="PRTRC_B"/>
    <property type="match status" value="1"/>
</dbReference>
<dbReference type="AlphaFoldDB" id="A0A2W5SQK9"/>
<gene>
    <name evidence="1" type="ORF">DI536_37410</name>
</gene>
<dbReference type="Proteomes" id="UP000249061">
    <property type="component" value="Unassembled WGS sequence"/>
</dbReference>
<comment type="caution">
    <text evidence="1">The sequence shown here is derived from an EMBL/GenBank/DDBJ whole genome shotgun (WGS) entry which is preliminary data.</text>
</comment>
<evidence type="ECO:0000313" key="2">
    <source>
        <dbReference type="Proteomes" id="UP000249061"/>
    </source>
</evidence>
<organism evidence="1 2">
    <name type="scientific">Archangium gephyra</name>
    <dbReference type="NCBI Taxonomy" id="48"/>
    <lineage>
        <taxon>Bacteria</taxon>
        <taxon>Pseudomonadati</taxon>
        <taxon>Myxococcota</taxon>
        <taxon>Myxococcia</taxon>
        <taxon>Myxococcales</taxon>
        <taxon>Cystobacterineae</taxon>
        <taxon>Archangiaceae</taxon>
        <taxon>Archangium</taxon>
    </lineage>
</organism>